<evidence type="ECO:0000256" key="2">
    <source>
        <dbReference type="ARBA" id="ARBA00023125"/>
    </source>
</evidence>
<organism evidence="5 6">
    <name type="scientific">Desulforamulus ruminis (strain ATCC 23193 / DSM 2154 / NCIMB 8452 / DL)</name>
    <name type="common">Desulfotomaculum ruminis</name>
    <dbReference type="NCBI Taxonomy" id="696281"/>
    <lineage>
        <taxon>Bacteria</taxon>
        <taxon>Bacillati</taxon>
        <taxon>Bacillota</taxon>
        <taxon>Clostridia</taxon>
        <taxon>Eubacteriales</taxon>
        <taxon>Peptococcaceae</taxon>
        <taxon>Desulforamulus</taxon>
    </lineage>
</organism>
<feature type="domain" description="HTH hxlR-type" evidence="4">
    <location>
        <begin position="11"/>
        <end position="110"/>
    </location>
</feature>
<evidence type="ECO:0000256" key="1">
    <source>
        <dbReference type="ARBA" id="ARBA00023015"/>
    </source>
</evidence>
<dbReference type="EMBL" id="CP002780">
    <property type="protein sequence ID" value="AEG61011.1"/>
    <property type="molecule type" value="Genomic_DNA"/>
</dbReference>
<dbReference type="SUPFAM" id="SSF46785">
    <property type="entry name" value="Winged helix' DNA-binding domain"/>
    <property type="match status" value="1"/>
</dbReference>
<dbReference type="Gene3D" id="1.10.10.10">
    <property type="entry name" value="Winged helix-like DNA-binding domain superfamily/Winged helix DNA-binding domain"/>
    <property type="match status" value="1"/>
</dbReference>
<evidence type="ECO:0000313" key="6">
    <source>
        <dbReference type="Proteomes" id="UP000009234"/>
    </source>
</evidence>
<dbReference type="Proteomes" id="UP000009234">
    <property type="component" value="Chromosome"/>
</dbReference>
<dbReference type="RefSeq" id="WP_013842763.1">
    <property type="nucleotide sequence ID" value="NC_015589.1"/>
</dbReference>
<evidence type="ECO:0000313" key="5">
    <source>
        <dbReference type="EMBL" id="AEG61011.1"/>
    </source>
</evidence>
<dbReference type="InterPro" id="IPR036390">
    <property type="entry name" value="WH_DNA-bd_sf"/>
</dbReference>
<dbReference type="HOGENOM" id="CLU_111585_5_0_9"/>
<keyword evidence="6" id="KW-1185">Reference proteome</keyword>
<dbReference type="KEGG" id="dru:Desru_2797"/>
<dbReference type="eggNOG" id="COG1733">
    <property type="taxonomic scope" value="Bacteria"/>
</dbReference>
<dbReference type="InterPro" id="IPR002577">
    <property type="entry name" value="HTH_HxlR"/>
</dbReference>
<reference evidence="6" key="1">
    <citation type="submission" date="2011-05" db="EMBL/GenBank/DDBJ databases">
        <title>Complete sequence of Desulfotomaculum ruminis DSM 2154.</title>
        <authorList>
            <person name="Lucas S."/>
            <person name="Copeland A."/>
            <person name="Lapidus A."/>
            <person name="Cheng J.-F."/>
            <person name="Goodwin L."/>
            <person name="Pitluck S."/>
            <person name="Lu M."/>
            <person name="Detter J.C."/>
            <person name="Han C."/>
            <person name="Tapia R."/>
            <person name="Land M."/>
            <person name="Hauser L."/>
            <person name="Kyrpides N."/>
            <person name="Ivanova N."/>
            <person name="Mikhailova N."/>
            <person name="Pagani I."/>
            <person name="Stams A.J.M."/>
            <person name="Plugge C.M."/>
            <person name="Muyzer G."/>
            <person name="Kuever J."/>
            <person name="Parshina S.N."/>
            <person name="Ivanova A.E."/>
            <person name="Nazina T.N."/>
            <person name="Brambilla E."/>
            <person name="Spring S."/>
            <person name="Klenk H.-P."/>
            <person name="Woyke T."/>
        </authorList>
    </citation>
    <scope>NUCLEOTIDE SEQUENCE [LARGE SCALE GENOMIC DNA]</scope>
    <source>
        <strain evidence="6">ATCC 23193 / DSM 2154 / NCIB 8452 / DL</strain>
    </source>
</reference>
<dbReference type="STRING" id="696281.Desru_2797"/>
<accession>F6DRY7</accession>
<keyword evidence="2" id="KW-0238">DNA-binding</keyword>
<evidence type="ECO:0000256" key="3">
    <source>
        <dbReference type="ARBA" id="ARBA00023163"/>
    </source>
</evidence>
<gene>
    <name evidence="5" type="ordered locus">Desru_2797</name>
</gene>
<keyword evidence="1" id="KW-0805">Transcription regulation</keyword>
<reference evidence="5 6" key="2">
    <citation type="journal article" date="2012" name="Stand. Genomic Sci.">
        <title>Complete genome sequence of the sulfate-reducing firmicute Desulfotomaculum ruminis type strain (DL(T)).</title>
        <authorList>
            <person name="Spring S."/>
            <person name="Visser M."/>
            <person name="Lu M."/>
            <person name="Copeland A."/>
            <person name="Lapidus A."/>
            <person name="Lucas S."/>
            <person name="Cheng J.F."/>
            <person name="Han C."/>
            <person name="Tapia R."/>
            <person name="Goodwin L.A."/>
            <person name="Pitluck S."/>
            <person name="Ivanova N."/>
            <person name="Land M."/>
            <person name="Hauser L."/>
            <person name="Larimer F."/>
            <person name="Rohde M."/>
            <person name="Goker M."/>
            <person name="Detter J.C."/>
            <person name="Kyrpides N.C."/>
            <person name="Woyke T."/>
            <person name="Schaap P.J."/>
            <person name="Plugge C.M."/>
            <person name="Muyzer G."/>
            <person name="Kuever J."/>
            <person name="Pereira I.A."/>
            <person name="Parshina S.N."/>
            <person name="Bernier-Latmani R."/>
            <person name="Stams A.J."/>
            <person name="Klenk H.P."/>
        </authorList>
    </citation>
    <scope>NUCLEOTIDE SEQUENCE [LARGE SCALE GENOMIC DNA]</scope>
    <source>
        <strain evidence="6">ATCC 23193 / DSM 2154 / NCIB 8452 / DL</strain>
    </source>
</reference>
<proteinExistence type="predicted"/>
<dbReference type="PROSITE" id="PS51118">
    <property type="entry name" value="HTH_HXLR"/>
    <property type="match status" value="1"/>
</dbReference>
<dbReference type="OrthoDB" id="9791143at2"/>
<dbReference type="Pfam" id="PF01638">
    <property type="entry name" value="HxlR"/>
    <property type="match status" value="1"/>
</dbReference>
<name>F6DRY7_DESRL</name>
<sequence>MIQFQNKEYRCSMEVTLELIGGKWKALILWHLDNNRIMRYSELKRLHPKLTQKMLTQQLRELERDGLINRKVYAQVPPKVEYSLTPWGEKLKPVLSAMCQWGNQYLKGQGLHKEPPQE</sequence>
<dbReference type="PANTHER" id="PTHR33204:SF29">
    <property type="entry name" value="TRANSCRIPTIONAL REGULATOR"/>
    <property type="match status" value="1"/>
</dbReference>
<evidence type="ECO:0000259" key="4">
    <source>
        <dbReference type="PROSITE" id="PS51118"/>
    </source>
</evidence>
<dbReference type="PANTHER" id="PTHR33204">
    <property type="entry name" value="TRANSCRIPTIONAL REGULATOR, MARR FAMILY"/>
    <property type="match status" value="1"/>
</dbReference>
<keyword evidence="3" id="KW-0804">Transcription</keyword>
<protein>
    <submittedName>
        <fullName evidence="5">Helix-turn-helix HxlR type</fullName>
    </submittedName>
</protein>
<dbReference type="GO" id="GO:0003677">
    <property type="term" value="F:DNA binding"/>
    <property type="evidence" value="ECO:0007669"/>
    <property type="project" value="UniProtKB-KW"/>
</dbReference>
<dbReference type="AlphaFoldDB" id="F6DRY7"/>
<dbReference type="InterPro" id="IPR036388">
    <property type="entry name" value="WH-like_DNA-bd_sf"/>
</dbReference>